<dbReference type="InterPro" id="IPR023943">
    <property type="entry name" value="Enolase-ppase_E1"/>
</dbReference>
<evidence type="ECO:0000313" key="4">
    <source>
        <dbReference type="EMBL" id="CAD5225851.1"/>
    </source>
</evidence>
<dbReference type="NCBIfam" id="TIGR01691">
    <property type="entry name" value="enolase-ppase"/>
    <property type="match status" value="1"/>
</dbReference>
<evidence type="ECO:0000256" key="1">
    <source>
        <dbReference type="ARBA" id="ARBA00022605"/>
    </source>
</evidence>
<dbReference type="EMBL" id="CAJFCW020000005">
    <property type="protein sequence ID" value="CAG9121377.1"/>
    <property type="molecule type" value="Genomic_DNA"/>
</dbReference>
<evidence type="ECO:0000313" key="5">
    <source>
        <dbReference type="Proteomes" id="UP000614601"/>
    </source>
</evidence>
<organism evidence="4 5">
    <name type="scientific">Bursaphelenchus okinawaensis</name>
    <dbReference type="NCBI Taxonomy" id="465554"/>
    <lineage>
        <taxon>Eukaryota</taxon>
        <taxon>Metazoa</taxon>
        <taxon>Ecdysozoa</taxon>
        <taxon>Nematoda</taxon>
        <taxon>Chromadorea</taxon>
        <taxon>Rhabditida</taxon>
        <taxon>Tylenchina</taxon>
        <taxon>Tylenchomorpha</taxon>
        <taxon>Aphelenchoidea</taxon>
        <taxon>Aphelenchoididae</taxon>
        <taxon>Bursaphelenchus</taxon>
    </lineage>
</organism>
<dbReference type="OrthoDB" id="272500at2759"/>
<dbReference type="SFLD" id="SFLDS00003">
    <property type="entry name" value="Haloacid_Dehalogenase"/>
    <property type="match status" value="1"/>
</dbReference>
<dbReference type="SUPFAM" id="SSF56784">
    <property type="entry name" value="HAD-like"/>
    <property type="match status" value="1"/>
</dbReference>
<keyword evidence="3" id="KW-0486">Methionine biosynthesis</keyword>
<dbReference type="PANTHER" id="PTHR20371:SF1">
    <property type="entry name" value="ENOLASE-PHOSPHATASE E1"/>
    <property type="match status" value="1"/>
</dbReference>
<accession>A0A811LE58</accession>
<gene>
    <name evidence="4" type="ORF">BOKJ2_LOCUS11784</name>
</gene>
<keyword evidence="2" id="KW-0378">Hydrolase</keyword>
<keyword evidence="1" id="KW-0028">Amino-acid biosynthesis</keyword>
<dbReference type="GO" id="GO:0043874">
    <property type="term" value="F:acireductone synthase activity"/>
    <property type="evidence" value="ECO:0007669"/>
    <property type="project" value="InterPro"/>
</dbReference>
<evidence type="ECO:0000256" key="2">
    <source>
        <dbReference type="ARBA" id="ARBA00022801"/>
    </source>
</evidence>
<dbReference type="SFLD" id="SFLDF00044">
    <property type="entry name" value="enolase-phosphatase"/>
    <property type="match status" value="1"/>
</dbReference>
<dbReference type="InterPro" id="IPR023214">
    <property type="entry name" value="HAD_sf"/>
</dbReference>
<dbReference type="GO" id="GO:0000287">
    <property type="term" value="F:magnesium ion binding"/>
    <property type="evidence" value="ECO:0007669"/>
    <property type="project" value="InterPro"/>
</dbReference>
<dbReference type="SFLD" id="SFLDG01129">
    <property type="entry name" value="C1.5:_HAD__Beta-PGM__Phosphata"/>
    <property type="match status" value="1"/>
</dbReference>
<name>A0A811LE58_9BILA</name>
<dbReference type="Gene3D" id="1.10.720.60">
    <property type="match status" value="1"/>
</dbReference>
<dbReference type="EMBL" id="CAJFDH010000005">
    <property type="protein sequence ID" value="CAD5225851.1"/>
    <property type="molecule type" value="Genomic_DNA"/>
</dbReference>
<dbReference type="PANTHER" id="PTHR20371">
    <property type="entry name" value="ENOLASE-PHOSPHATASE E1"/>
    <property type="match status" value="1"/>
</dbReference>
<dbReference type="SFLD" id="SFLDG01133">
    <property type="entry name" value="C1.5.4:_Enolase-phosphatase_Li"/>
    <property type="match status" value="1"/>
</dbReference>
<dbReference type="InterPro" id="IPR036412">
    <property type="entry name" value="HAD-like_sf"/>
</dbReference>
<dbReference type="Proteomes" id="UP000783686">
    <property type="component" value="Unassembled WGS sequence"/>
</dbReference>
<dbReference type="Gene3D" id="3.40.50.1000">
    <property type="entry name" value="HAD superfamily/HAD-like"/>
    <property type="match status" value="1"/>
</dbReference>
<comment type="caution">
    <text evidence="4">The sequence shown here is derived from an EMBL/GenBank/DDBJ whole genome shotgun (WGS) entry which is preliminary data.</text>
</comment>
<evidence type="ECO:0000256" key="3">
    <source>
        <dbReference type="ARBA" id="ARBA00023167"/>
    </source>
</evidence>
<evidence type="ECO:0008006" key="6">
    <source>
        <dbReference type="Google" id="ProtNLM"/>
    </source>
</evidence>
<dbReference type="AlphaFoldDB" id="A0A811LE58"/>
<dbReference type="CDD" id="cd01629">
    <property type="entry name" value="HAD_EP"/>
    <property type="match status" value="1"/>
</dbReference>
<dbReference type="Proteomes" id="UP000614601">
    <property type="component" value="Unassembled WGS sequence"/>
</dbReference>
<dbReference type="GO" id="GO:0019509">
    <property type="term" value="P:L-methionine salvage from methylthioadenosine"/>
    <property type="evidence" value="ECO:0007669"/>
    <property type="project" value="InterPro"/>
</dbReference>
<keyword evidence="5" id="KW-1185">Reference proteome</keyword>
<proteinExistence type="predicted"/>
<protein>
    <recommendedName>
        <fullName evidence="6">Enolase-phosphatase E1</fullName>
    </recommendedName>
</protein>
<reference evidence="4" key="1">
    <citation type="submission" date="2020-09" db="EMBL/GenBank/DDBJ databases">
        <authorList>
            <person name="Kikuchi T."/>
        </authorList>
    </citation>
    <scope>NUCLEOTIDE SEQUENCE</scope>
    <source>
        <strain evidence="4">SH1</strain>
    </source>
</reference>
<sequence length="246" mass="27753">MKQIPDFDVLLLDIEGTTTSIWFVKDVLFPYARDNVEMYLRTFNDLPELQPILEELVNTSNKLALEDDNVSKVESINDIDNIVKNVKYWIAKDLKLKSLKDLQGYLWVHGYKTKAFKAHVYDDTPKLFELAKNADVPVNIYSSGSVFAQKLLFGFSKKGDLTPYISQYFDTAVGPKVEAQSYVNIVRQLGVAAERVLFVTDVDKEAFAAKEAGLSVVITVRRGNAPLSDEAKETFKLIASFDEIPL</sequence>
<dbReference type="Pfam" id="PF00702">
    <property type="entry name" value="Hydrolase"/>
    <property type="match status" value="1"/>
</dbReference>